<dbReference type="SUPFAM" id="SSF56281">
    <property type="entry name" value="Metallo-hydrolase/oxidoreductase"/>
    <property type="match status" value="1"/>
</dbReference>
<sequence length="588" mass="66290">MMGDDLDPGRPVEIAERVWWVGHYQPGDPFQCHVYLIEHGDQSILFDPGSALTFRHTLRKIEAVTPFSNIRYFVCHHQDPDIAAALPLVDQLVSRDDAVVVTHWRAEALLKHYGLSLPFWLVDRNGWQLDLGGRRLRFIFTPYAHFPGAFCTYDEQTGTLFSSDLFGGFTEGFSLYARDESYFEALRPFHEHYMPSREILDYALTRLQEVPIRRIAPQHGSIIPEHLVAFMMEKVKTLDCGLYLLAGGDSDIHRLSQLNTALRDITRAMILYRDFRDIAAALLDIARRFLPATSLEFYARAEEGQALHLAPASRYRGALVEPPPEVRAVLGQDRKAWSGRHRGSSQPLDGDGGGNDHQLLIPLFAPSAGVVESVAIVRLDGELPDDERIDEMAEQMSVPLQVAVEREALYRTLDIERREFFERSIRDPLTGLFTRLYMHEVVGRQMRIHDRDAKAAIGLALFDIDHFKRVNDTWGHNTGDVVLRGVATALRDVVREADLPVRLGGEEFAVFILGESAHNVGTMAERVRRAVEQIRFEGELAGQRITLSAGVACRRSGEDLESLIGRADRVLYQAKNSGRNRVCADLSG</sequence>
<dbReference type="EC" id="2.7.7.65" evidence="2"/>
<evidence type="ECO:0000259" key="5">
    <source>
        <dbReference type="PROSITE" id="PS50887"/>
    </source>
</evidence>
<dbReference type="PANTHER" id="PTHR45138">
    <property type="entry name" value="REGULATORY COMPONENTS OF SENSORY TRANSDUCTION SYSTEM"/>
    <property type="match status" value="1"/>
</dbReference>
<dbReference type="InterPro" id="IPR036866">
    <property type="entry name" value="RibonucZ/Hydroxyglut_hydro"/>
</dbReference>
<dbReference type="CDD" id="cd07709">
    <property type="entry name" value="flavodiiron_proteins_MBL-fold"/>
    <property type="match status" value="1"/>
</dbReference>
<dbReference type="Pfam" id="PF00990">
    <property type="entry name" value="GGDEF"/>
    <property type="match status" value="1"/>
</dbReference>
<dbReference type="Pfam" id="PF19583">
    <property type="entry name" value="ODP"/>
    <property type="match status" value="1"/>
</dbReference>
<dbReference type="OrthoDB" id="9800607at2"/>
<dbReference type="Gene3D" id="3.60.15.10">
    <property type="entry name" value="Ribonuclease Z/Hydroxyacylglutathione hydrolase-like"/>
    <property type="match status" value="1"/>
</dbReference>
<dbReference type="InterPro" id="IPR029787">
    <property type="entry name" value="Nucleotide_cyclase"/>
</dbReference>
<proteinExistence type="predicted"/>
<gene>
    <name evidence="6" type="ORF">DFQ59_106170</name>
</gene>
<dbReference type="InterPro" id="IPR050469">
    <property type="entry name" value="Diguanylate_Cyclase"/>
</dbReference>
<dbReference type="GO" id="GO:0052621">
    <property type="term" value="F:diguanylate cyclase activity"/>
    <property type="evidence" value="ECO:0007669"/>
    <property type="project" value="UniProtKB-EC"/>
</dbReference>
<organism evidence="6 7">
    <name type="scientific">Thioalbus denitrificans</name>
    <dbReference type="NCBI Taxonomy" id="547122"/>
    <lineage>
        <taxon>Bacteria</taxon>
        <taxon>Pseudomonadati</taxon>
        <taxon>Pseudomonadota</taxon>
        <taxon>Gammaproteobacteria</taxon>
        <taxon>Chromatiales</taxon>
        <taxon>Ectothiorhodospiraceae</taxon>
        <taxon>Thioalbus</taxon>
    </lineage>
</organism>
<dbReference type="InterPro" id="IPR000160">
    <property type="entry name" value="GGDEF_dom"/>
</dbReference>
<dbReference type="CDD" id="cd01949">
    <property type="entry name" value="GGDEF"/>
    <property type="match status" value="1"/>
</dbReference>
<dbReference type="SUPFAM" id="SSF55073">
    <property type="entry name" value="Nucleotide cyclase"/>
    <property type="match status" value="1"/>
</dbReference>
<evidence type="ECO:0000256" key="2">
    <source>
        <dbReference type="ARBA" id="ARBA00012528"/>
    </source>
</evidence>
<accession>A0A369C9Y7</accession>
<dbReference type="InterPro" id="IPR043128">
    <property type="entry name" value="Rev_trsase/Diguanyl_cyclase"/>
</dbReference>
<dbReference type="Proteomes" id="UP000252707">
    <property type="component" value="Unassembled WGS sequence"/>
</dbReference>
<dbReference type="SMART" id="SM00849">
    <property type="entry name" value="Lactamase_B"/>
    <property type="match status" value="1"/>
</dbReference>
<dbReference type="SMART" id="SM00267">
    <property type="entry name" value="GGDEF"/>
    <property type="match status" value="1"/>
</dbReference>
<feature type="domain" description="GGDEF" evidence="5">
    <location>
        <begin position="455"/>
        <end position="587"/>
    </location>
</feature>
<dbReference type="PANTHER" id="PTHR45138:SF9">
    <property type="entry name" value="DIGUANYLATE CYCLASE DGCM-RELATED"/>
    <property type="match status" value="1"/>
</dbReference>
<dbReference type="Gene3D" id="3.30.70.270">
    <property type="match status" value="1"/>
</dbReference>
<evidence type="ECO:0000313" key="7">
    <source>
        <dbReference type="Proteomes" id="UP000252707"/>
    </source>
</evidence>
<dbReference type="EMBL" id="QPJY01000006">
    <property type="protein sequence ID" value="RCX29935.1"/>
    <property type="molecule type" value="Genomic_DNA"/>
</dbReference>
<evidence type="ECO:0000256" key="4">
    <source>
        <dbReference type="SAM" id="MobiDB-lite"/>
    </source>
</evidence>
<reference evidence="6 7" key="1">
    <citation type="submission" date="2018-07" db="EMBL/GenBank/DDBJ databases">
        <title>Genomic Encyclopedia of Type Strains, Phase IV (KMG-IV): sequencing the most valuable type-strain genomes for metagenomic binning, comparative biology and taxonomic classification.</title>
        <authorList>
            <person name="Goeker M."/>
        </authorList>
    </citation>
    <scope>NUCLEOTIDE SEQUENCE [LARGE SCALE GENOMIC DNA]</scope>
    <source>
        <strain evidence="6 7">DSM 26407</strain>
    </source>
</reference>
<dbReference type="AlphaFoldDB" id="A0A369C9Y7"/>
<dbReference type="RefSeq" id="WP_114280141.1">
    <property type="nucleotide sequence ID" value="NZ_QPJY01000006.1"/>
</dbReference>
<dbReference type="PROSITE" id="PS50887">
    <property type="entry name" value="GGDEF"/>
    <property type="match status" value="1"/>
</dbReference>
<evidence type="ECO:0000256" key="1">
    <source>
        <dbReference type="ARBA" id="ARBA00001946"/>
    </source>
</evidence>
<dbReference type="InterPro" id="IPR045761">
    <property type="entry name" value="ODP_dom"/>
</dbReference>
<comment type="caution">
    <text evidence="6">The sequence shown here is derived from an EMBL/GenBank/DDBJ whole genome shotgun (WGS) entry which is preliminary data.</text>
</comment>
<dbReference type="InterPro" id="IPR001279">
    <property type="entry name" value="Metallo-B-lactamas"/>
</dbReference>
<feature type="region of interest" description="Disordered" evidence="4">
    <location>
        <begin position="332"/>
        <end position="352"/>
    </location>
</feature>
<dbReference type="FunFam" id="3.30.70.270:FF:000001">
    <property type="entry name" value="Diguanylate cyclase domain protein"/>
    <property type="match status" value="1"/>
</dbReference>
<protein>
    <recommendedName>
        <fullName evidence="2">diguanylate cyclase</fullName>
        <ecNumber evidence="2">2.7.7.65</ecNumber>
    </recommendedName>
</protein>
<evidence type="ECO:0000313" key="6">
    <source>
        <dbReference type="EMBL" id="RCX29935.1"/>
    </source>
</evidence>
<dbReference type="NCBIfam" id="TIGR00254">
    <property type="entry name" value="GGDEF"/>
    <property type="match status" value="1"/>
</dbReference>
<comment type="cofactor">
    <cofactor evidence="1">
        <name>Mg(2+)</name>
        <dbReference type="ChEBI" id="CHEBI:18420"/>
    </cofactor>
</comment>
<keyword evidence="7" id="KW-1185">Reference proteome</keyword>
<name>A0A369C9Y7_9GAMM</name>
<comment type="catalytic activity">
    <reaction evidence="3">
        <text>2 GTP = 3',3'-c-di-GMP + 2 diphosphate</text>
        <dbReference type="Rhea" id="RHEA:24898"/>
        <dbReference type="ChEBI" id="CHEBI:33019"/>
        <dbReference type="ChEBI" id="CHEBI:37565"/>
        <dbReference type="ChEBI" id="CHEBI:58805"/>
        <dbReference type="EC" id="2.7.7.65"/>
    </reaction>
</comment>
<evidence type="ECO:0000256" key="3">
    <source>
        <dbReference type="ARBA" id="ARBA00034247"/>
    </source>
</evidence>